<organism evidence="1">
    <name type="scientific">viral metagenome</name>
    <dbReference type="NCBI Taxonomy" id="1070528"/>
    <lineage>
        <taxon>unclassified sequences</taxon>
        <taxon>metagenomes</taxon>
        <taxon>organismal metagenomes</taxon>
    </lineage>
</organism>
<protein>
    <submittedName>
        <fullName evidence="1">Uncharacterized protein</fullName>
    </submittedName>
</protein>
<reference evidence="1" key="1">
    <citation type="submission" date="2020-03" db="EMBL/GenBank/DDBJ databases">
        <title>The deep terrestrial virosphere.</title>
        <authorList>
            <person name="Holmfeldt K."/>
            <person name="Nilsson E."/>
            <person name="Simone D."/>
            <person name="Lopez-Fernandez M."/>
            <person name="Wu X."/>
            <person name="de Brujin I."/>
            <person name="Lundin D."/>
            <person name="Andersson A."/>
            <person name="Bertilsson S."/>
            <person name="Dopson M."/>
        </authorList>
    </citation>
    <scope>NUCLEOTIDE SEQUENCE</scope>
    <source>
        <strain evidence="1">MM415A02756</strain>
    </source>
</reference>
<accession>A0A6M3JTF9</accession>
<gene>
    <name evidence="1" type="ORF">MM415A02756_0002</name>
</gene>
<name>A0A6M3JTF9_9ZZZZ</name>
<proteinExistence type="predicted"/>
<dbReference type="AlphaFoldDB" id="A0A6M3JTF9"/>
<sequence>MEKIGKMFNRGQAFDVRRISGFDPFAFAGGAGGKTTIAYSIVRMGAREPAVFQWTPIPGSRIKGPAGGIWGKLGFFHWKPQMEQTWYQTGWLDWWLKSQGPGVPRPYTYPQGGIPAKFGAGLTGYIEWVRSLPKIGMLMPGGEMEYGFKDWGPVK</sequence>
<evidence type="ECO:0000313" key="1">
    <source>
        <dbReference type="EMBL" id="QJA72451.1"/>
    </source>
</evidence>
<dbReference type="EMBL" id="MT141952">
    <property type="protein sequence ID" value="QJA72451.1"/>
    <property type="molecule type" value="Genomic_DNA"/>
</dbReference>